<keyword evidence="2" id="KW-1185">Reference proteome</keyword>
<protein>
    <submittedName>
        <fullName evidence="1">Uncharacterized protein</fullName>
    </submittedName>
</protein>
<dbReference type="RefSeq" id="WP_089965996.1">
    <property type="nucleotide sequence ID" value="NZ_FOCQ01000003.1"/>
</dbReference>
<dbReference type="STRING" id="1173111.SAMN05444955_103321"/>
<organism evidence="1 2">
    <name type="scientific">Lihuaxuella thermophila</name>
    <dbReference type="NCBI Taxonomy" id="1173111"/>
    <lineage>
        <taxon>Bacteria</taxon>
        <taxon>Bacillati</taxon>
        <taxon>Bacillota</taxon>
        <taxon>Bacilli</taxon>
        <taxon>Bacillales</taxon>
        <taxon>Thermoactinomycetaceae</taxon>
        <taxon>Lihuaxuella</taxon>
    </lineage>
</organism>
<name>A0A1H8CJX7_9BACL</name>
<dbReference type="EMBL" id="FOCQ01000003">
    <property type="protein sequence ID" value="SEM94724.1"/>
    <property type="molecule type" value="Genomic_DNA"/>
</dbReference>
<dbReference type="OrthoDB" id="3654540at2"/>
<dbReference type="Proteomes" id="UP000199695">
    <property type="component" value="Unassembled WGS sequence"/>
</dbReference>
<gene>
    <name evidence="1" type="ORF">SAMN05444955_103321</name>
</gene>
<dbReference type="SUPFAM" id="SSF52374">
    <property type="entry name" value="Nucleotidylyl transferase"/>
    <property type="match status" value="1"/>
</dbReference>
<sequence length="364" mass="41453">MGTLASLDNVFYPPGGIGYIMSDIADLVHNKIQGKKEIIINCSAQPNSHPHLGTVTTMMTSFAVGKYLGDYYSLPVKVIFDQLENSPAQKLTVDGVIYQKSLADIIQDGQSLADKNMEFFRYIFAELSKKTGVPHIIRSYEEYQKLPTVRRVLLQILQNHDRFARIVSPSDQKLHVRFPCPVCKFADKHARTIKIMDMTEDSISLVSRCFEHGEHKITIREDNQDFVDFNAALRDLIKGAFIIEEDQENETLSIMVDGGDWSGVWALRVHCEGLLELGYSQIATRVFAPVIVDWSGAKFSKSLYVRKGAYDYLPKGLIDFSAFLSMYGMEGFDKLWGEVQEWVKKPSKLFRNYSVDYFQLILDK</sequence>
<dbReference type="AlphaFoldDB" id="A0A1H8CJX7"/>
<evidence type="ECO:0000313" key="1">
    <source>
        <dbReference type="EMBL" id="SEM94724.1"/>
    </source>
</evidence>
<evidence type="ECO:0000313" key="2">
    <source>
        <dbReference type="Proteomes" id="UP000199695"/>
    </source>
</evidence>
<reference evidence="1 2" key="1">
    <citation type="submission" date="2016-10" db="EMBL/GenBank/DDBJ databases">
        <authorList>
            <person name="de Groot N.N."/>
        </authorList>
    </citation>
    <scope>NUCLEOTIDE SEQUENCE [LARGE SCALE GENOMIC DNA]</scope>
    <source>
        <strain evidence="1 2">DSM 46701</strain>
    </source>
</reference>
<accession>A0A1H8CJX7</accession>
<proteinExistence type="predicted"/>